<accession>A0ACC3YYJ0</accession>
<dbReference type="EMBL" id="VUJX02000005">
    <property type="protein sequence ID" value="KAL0936984.1"/>
    <property type="molecule type" value="Genomic_DNA"/>
</dbReference>
<reference evidence="1 2" key="1">
    <citation type="journal article" date="2020" name="Phytopathology">
        <title>Genome Sequence Resources of Colletotrichum truncatum, C. plurivorum, C. musicola, and C. sojae: Four Species Pathogenic to Soybean (Glycine max).</title>
        <authorList>
            <person name="Rogerio F."/>
            <person name="Boufleur T.R."/>
            <person name="Ciampi-Guillardi M."/>
            <person name="Sukno S.A."/>
            <person name="Thon M.R."/>
            <person name="Massola Junior N.S."/>
            <person name="Baroncelli R."/>
        </authorList>
    </citation>
    <scope>NUCLEOTIDE SEQUENCE [LARGE SCALE GENOMIC DNA]</scope>
    <source>
        <strain evidence="1 2">CMES1059</strain>
    </source>
</reference>
<evidence type="ECO:0000313" key="2">
    <source>
        <dbReference type="Proteomes" id="UP000805649"/>
    </source>
</evidence>
<comment type="caution">
    <text evidence="1">The sequence shown here is derived from an EMBL/GenBank/DDBJ whole genome shotgun (WGS) entry which is preliminary data.</text>
</comment>
<organism evidence="1 2">
    <name type="scientific">Colletotrichum truncatum</name>
    <name type="common">Anthracnose fungus</name>
    <name type="synonym">Colletotrichum capsici</name>
    <dbReference type="NCBI Taxonomy" id="5467"/>
    <lineage>
        <taxon>Eukaryota</taxon>
        <taxon>Fungi</taxon>
        <taxon>Dikarya</taxon>
        <taxon>Ascomycota</taxon>
        <taxon>Pezizomycotina</taxon>
        <taxon>Sordariomycetes</taxon>
        <taxon>Hypocreomycetidae</taxon>
        <taxon>Glomerellales</taxon>
        <taxon>Glomerellaceae</taxon>
        <taxon>Colletotrichum</taxon>
        <taxon>Colletotrichum truncatum species complex</taxon>
    </lineage>
</organism>
<dbReference type="Proteomes" id="UP000805649">
    <property type="component" value="Unassembled WGS sequence"/>
</dbReference>
<evidence type="ECO:0000313" key="1">
    <source>
        <dbReference type="EMBL" id="KAL0936984.1"/>
    </source>
</evidence>
<proteinExistence type="predicted"/>
<keyword evidence="2" id="KW-1185">Reference proteome</keyword>
<sequence>MSNYDELHAGIPLESVPRLYHDAGLVARRLGIRYLWIDSLCIIQKGDEMDDWRHESTLMDKVYSRAFCNISAMSAPDGNHSLFNDRDPDFHQPQIVDLQTGDSTIPYLVIDEAFWDSEVSQAPINKRGWVLQEVLLSRRILYFGESQILWDCRSHRAAEIWPPDAPLDDLTKRGHVKDLGLGCGVSHGSSDSRNAHLCWDDIVYDYTRCDITFAGDKMVALSAVAKEMALVFGDEYVAGMWRRYLESGLLWHVCENRTAPSPRAAVYRAPSWSWAAADDAVFPGRPFEKGASEILIEVEDYHLDYTTKDRTGLVSGGWLRLWGVLKPIKLVPHTVATRPNDVQWEVLVDGASNIVGTSVHFVGLDDFHANFDDENAESALFCMPAKLLTGLNDFLYILLLELLDKERGIFRRIGLARGFSGEAKNRVLARSAEESKLPCEEYRGGRHLIRVI</sequence>
<gene>
    <name evidence="1" type="ORF">CTRU02_209200</name>
</gene>
<protein>
    <submittedName>
        <fullName evidence="1">Heterokaryon incompatibility protein</fullName>
    </submittedName>
</protein>
<name>A0ACC3YYJ0_COLTU</name>